<keyword evidence="4" id="KW-1185">Reference proteome</keyword>
<proteinExistence type="predicted"/>
<evidence type="ECO:0000313" key="4">
    <source>
        <dbReference type="Proteomes" id="UP000033647"/>
    </source>
</evidence>
<comment type="caution">
    <text evidence="3">The sequence shown here is derived from an EMBL/GenBank/DDBJ whole genome shotgun (WGS) entry which is preliminary data.</text>
</comment>
<feature type="region of interest" description="Disordered" evidence="1">
    <location>
        <begin position="215"/>
        <end position="240"/>
    </location>
</feature>
<sequence length="276" mass="27663">MRTTTAASAALFVSTSLALDSLVAPSSIVANQNFTLTASDPDPTVLYRIYLAATLSDTTGPTCVLLNSTTLPPSGALSLSIPASVGPDASYYSIAISPLTSSSSTSASDIIYTPPINITGLTASYTPYETSLRGAPFYDADMLPCSSYACARKCADQEFPAGSEGDGEEEEKGERYGRMVECFGGCDGVGVEVEGGSGVESQGGMTMTMTVSTSAEGEATATATRTTTTTTGAGASEADATEEAAAAATSSGVAAPRQATLAGVIAIAGLAVVGIC</sequence>
<evidence type="ECO:0000313" key="3">
    <source>
        <dbReference type="EMBL" id="KJX97945.1"/>
    </source>
</evidence>
<keyword evidence="2" id="KW-0732">Signal</keyword>
<feature type="signal peptide" evidence="2">
    <location>
        <begin position="1"/>
        <end position="18"/>
    </location>
</feature>
<accession>A0A0F4GP33</accession>
<dbReference type="AlphaFoldDB" id="A0A0F4GP33"/>
<dbReference type="Proteomes" id="UP000033647">
    <property type="component" value="Unassembled WGS sequence"/>
</dbReference>
<feature type="chain" id="PRO_5002468617" evidence="2">
    <location>
        <begin position="19"/>
        <end position="276"/>
    </location>
</feature>
<organism evidence="3 4">
    <name type="scientific">Zymoseptoria brevis</name>
    <dbReference type="NCBI Taxonomy" id="1047168"/>
    <lineage>
        <taxon>Eukaryota</taxon>
        <taxon>Fungi</taxon>
        <taxon>Dikarya</taxon>
        <taxon>Ascomycota</taxon>
        <taxon>Pezizomycotina</taxon>
        <taxon>Dothideomycetes</taxon>
        <taxon>Dothideomycetidae</taxon>
        <taxon>Mycosphaerellales</taxon>
        <taxon>Mycosphaerellaceae</taxon>
        <taxon>Zymoseptoria</taxon>
    </lineage>
</organism>
<reference evidence="3 4" key="1">
    <citation type="submission" date="2015-03" db="EMBL/GenBank/DDBJ databases">
        <title>RNA-seq based gene annotation and comparative genomics of four Zymoseptoria species reveal species-specific pathogenicity related genes and transposable element activity.</title>
        <authorList>
            <person name="Grandaubert J."/>
            <person name="Bhattacharyya A."/>
            <person name="Stukenbrock E.H."/>
        </authorList>
    </citation>
    <scope>NUCLEOTIDE SEQUENCE [LARGE SCALE GENOMIC DNA]</scope>
    <source>
        <strain evidence="3 4">Zb18110</strain>
    </source>
</reference>
<protein>
    <submittedName>
        <fullName evidence="3">Uncharacterized protein</fullName>
    </submittedName>
</protein>
<evidence type="ECO:0000256" key="1">
    <source>
        <dbReference type="SAM" id="MobiDB-lite"/>
    </source>
</evidence>
<name>A0A0F4GP33_9PEZI</name>
<dbReference type="EMBL" id="LAFY01000443">
    <property type="protein sequence ID" value="KJX97945.1"/>
    <property type="molecule type" value="Genomic_DNA"/>
</dbReference>
<gene>
    <name evidence="3" type="ORF">TI39_contig451g00012</name>
</gene>
<evidence type="ECO:0000256" key="2">
    <source>
        <dbReference type="SAM" id="SignalP"/>
    </source>
</evidence>
<dbReference type="OrthoDB" id="5076485at2759"/>